<gene>
    <name evidence="6" type="ORF">BGZ70_007007</name>
</gene>
<sequence>MESSYAQQQQQQHEDSLLPQQHLQQQQQHPSPLPPPLHHPHHPQQQQQQQQSLQQEQSLQQAQLHQHAQEQSLHKHPVEQRPPSQQPEASEYVNGLDTDHNDNENDNDNDNDNDEDDDDEPFVVVRALYPFSSEDPTSLSFQKDELIQVLTQLESGWWYGYCHDDRGWFPSNYVEDVAQDDLETGSEDASEDEATHDDLWLPQTTPDGQVFYFNTRTGDSSWSIPAPANSREGATDDEEASRDQSHPSDS</sequence>
<feature type="region of interest" description="Disordered" evidence="3">
    <location>
        <begin position="216"/>
        <end position="250"/>
    </location>
</feature>
<dbReference type="InterPro" id="IPR036020">
    <property type="entry name" value="WW_dom_sf"/>
</dbReference>
<reference evidence="6" key="1">
    <citation type="journal article" date="2020" name="Fungal Divers.">
        <title>Resolving the Mortierellaceae phylogeny through synthesis of multi-gene phylogenetics and phylogenomics.</title>
        <authorList>
            <person name="Vandepol N."/>
            <person name="Liber J."/>
            <person name="Desiro A."/>
            <person name="Na H."/>
            <person name="Kennedy M."/>
            <person name="Barry K."/>
            <person name="Grigoriev I.V."/>
            <person name="Miller A.N."/>
            <person name="O'Donnell K."/>
            <person name="Stajich J.E."/>
            <person name="Bonito G."/>
        </authorList>
    </citation>
    <scope>NUCLEOTIDE SEQUENCE</scope>
    <source>
        <strain evidence="6">CK1249</strain>
    </source>
</reference>
<dbReference type="InterPro" id="IPR001202">
    <property type="entry name" value="WW_dom"/>
</dbReference>
<protein>
    <recommendedName>
        <fullName evidence="8">SH3 domain-containing protein</fullName>
    </recommendedName>
</protein>
<feature type="compositionally biased region" description="Acidic residues" evidence="3">
    <location>
        <begin position="104"/>
        <end position="121"/>
    </location>
</feature>
<dbReference type="Pfam" id="PF23518">
    <property type="entry name" value="WW_2"/>
    <property type="match status" value="1"/>
</dbReference>
<dbReference type="CDD" id="cd00201">
    <property type="entry name" value="WW"/>
    <property type="match status" value="1"/>
</dbReference>
<feature type="compositionally biased region" description="Basic and acidic residues" evidence="3">
    <location>
        <begin position="241"/>
        <end position="250"/>
    </location>
</feature>
<evidence type="ECO:0000256" key="1">
    <source>
        <dbReference type="ARBA" id="ARBA00022443"/>
    </source>
</evidence>
<dbReference type="AlphaFoldDB" id="A0A9P6M3K5"/>
<organism evidence="6 7">
    <name type="scientific">Mortierella alpina</name>
    <name type="common">Oleaginous fungus</name>
    <name type="synonym">Mortierella renispora</name>
    <dbReference type="NCBI Taxonomy" id="64518"/>
    <lineage>
        <taxon>Eukaryota</taxon>
        <taxon>Fungi</taxon>
        <taxon>Fungi incertae sedis</taxon>
        <taxon>Mucoromycota</taxon>
        <taxon>Mortierellomycotina</taxon>
        <taxon>Mortierellomycetes</taxon>
        <taxon>Mortierellales</taxon>
        <taxon>Mortierellaceae</taxon>
        <taxon>Mortierella</taxon>
    </lineage>
</organism>
<dbReference type="SUPFAM" id="SSF50044">
    <property type="entry name" value="SH3-domain"/>
    <property type="match status" value="1"/>
</dbReference>
<feature type="domain" description="SH3" evidence="4">
    <location>
        <begin position="120"/>
        <end position="179"/>
    </location>
</feature>
<dbReference type="PRINTS" id="PR00452">
    <property type="entry name" value="SH3DOMAIN"/>
</dbReference>
<evidence type="ECO:0000313" key="6">
    <source>
        <dbReference type="EMBL" id="KAF9964038.1"/>
    </source>
</evidence>
<dbReference type="GO" id="GO:0005085">
    <property type="term" value="F:guanyl-nucleotide exchange factor activity"/>
    <property type="evidence" value="ECO:0007669"/>
    <property type="project" value="TreeGrafter"/>
</dbReference>
<dbReference type="InterPro" id="IPR057827">
    <property type="entry name" value="WW_fungi"/>
</dbReference>
<dbReference type="PROSITE" id="PS50020">
    <property type="entry name" value="WW_DOMAIN_2"/>
    <property type="match status" value="1"/>
</dbReference>
<evidence type="ECO:0008006" key="8">
    <source>
        <dbReference type="Google" id="ProtNLM"/>
    </source>
</evidence>
<accession>A0A9P6M3K5</accession>
<feature type="region of interest" description="Disordered" evidence="3">
    <location>
        <begin position="182"/>
        <end position="204"/>
    </location>
</feature>
<feature type="compositionally biased region" description="Low complexity" evidence="3">
    <location>
        <begin position="43"/>
        <end position="71"/>
    </location>
</feature>
<dbReference type="Proteomes" id="UP000738359">
    <property type="component" value="Unassembled WGS sequence"/>
</dbReference>
<dbReference type="PROSITE" id="PS50002">
    <property type="entry name" value="SH3"/>
    <property type="match status" value="1"/>
</dbReference>
<keyword evidence="7" id="KW-1185">Reference proteome</keyword>
<comment type="caution">
    <text evidence="6">The sequence shown here is derived from an EMBL/GenBank/DDBJ whole genome shotgun (WGS) entry which is preliminary data.</text>
</comment>
<feature type="compositionally biased region" description="Low complexity" evidence="3">
    <location>
        <begin position="7"/>
        <end position="30"/>
    </location>
</feature>
<dbReference type="EMBL" id="JAAAHY010000414">
    <property type="protein sequence ID" value="KAF9964038.1"/>
    <property type="molecule type" value="Genomic_DNA"/>
</dbReference>
<feature type="domain" description="WW" evidence="5">
    <location>
        <begin position="200"/>
        <end position="227"/>
    </location>
</feature>
<feature type="non-terminal residue" evidence="6">
    <location>
        <position position="1"/>
    </location>
</feature>
<dbReference type="Gene3D" id="2.30.30.40">
    <property type="entry name" value="SH3 Domains"/>
    <property type="match status" value="1"/>
</dbReference>
<dbReference type="GO" id="GO:0005737">
    <property type="term" value="C:cytoplasm"/>
    <property type="evidence" value="ECO:0007669"/>
    <property type="project" value="TreeGrafter"/>
</dbReference>
<dbReference type="PANTHER" id="PTHR46026:SF1">
    <property type="entry name" value="RHO-TYPE GUANINE NUCLEOTIDE EXCHANGE FACTOR, ISOFORM F"/>
    <property type="match status" value="1"/>
</dbReference>
<dbReference type="OrthoDB" id="10255964at2759"/>
<proteinExistence type="predicted"/>
<feature type="region of interest" description="Disordered" evidence="3">
    <location>
        <begin position="1"/>
        <end position="123"/>
    </location>
</feature>
<name>A0A9P6M3K5_MORAP</name>
<dbReference type="SUPFAM" id="SSF51045">
    <property type="entry name" value="WW domain"/>
    <property type="match status" value="1"/>
</dbReference>
<evidence type="ECO:0000313" key="7">
    <source>
        <dbReference type="Proteomes" id="UP000738359"/>
    </source>
</evidence>
<dbReference type="PROSITE" id="PS01159">
    <property type="entry name" value="WW_DOMAIN_1"/>
    <property type="match status" value="1"/>
</dbReference>
<evidence type="ECO:0000256" key="2">
    <source>
        <dbReference type="PROSITE-ProRule" id="PRU00192"/>
    </source>
</evidence>
<evidence type="ECO:0000259" key="4">
    <source>
        <dbReference type="PROSITE" id="PS50002"/>
    </source>
</evidence>
<dbReference type="PANTHER" id="PTHR46026">
    <property type="entry name" value="RHO-TYPE GUANINE NUCLEOTIDE EXCHANGE FACTOR, ISOFORM F"/>
    <property type="match status" value="1"/>
</dbReference>
<evidence type="ECO:0000259" key="5">
    <source>
        <dbReference type="PROSITE" id="PS50020"/>
    </source>
</evidence>
<dbReference type="SMART" id="SM00326">
    <property type="entry name" value="SH3"/>
    <property type="match status" value="1"/>
</dbReference>
<keyword evidence="1 2" id="KW-0728">SH3 domain</keyword>
<dbReference type="InterPro" id="IPR036028">
    <property type="entry name" value="SH3-like_dom_sf"/>
</dbReference>
<dbReference type="Pfam" id="PF00018">
    <property type="entry name" value="SH3_1"/>
    <property type="match status" value="1"/>
</dbReference>
<dbReference type="Gene3D" id="2.20.70.10">
    <property type="match status" value="1"/>
</dbReference>
<dbReference type="InterPro" id="IPR001452">
    <property type="entry name" value="SH3_domain"/>
</dbReference>
<evidence type="ECO:0000256" key="3">
    <source>
        <dbReference type="SAM" id="MobiDB-lite"/>
    </source>
</evidence>
<feature type="compositionally biased region" description="Acidic residues" evidence="3">
    <location>
        <begin position="182"/>
        <end position="195"/>
    </location>
</feature>